<keyword evidence="2" id="KW-1185">Reference proteome</keyword>
<sequence length="98" mass="10813">MAESFSVGSMQRFVRVVKETPTRTEDHYGQANFLCHKNGLINTRAIICIQGVNPGNEFYILSTKFLLEATAESVTISRFSCVVCGVLPGVENIGTRDQ</sequence>
<evidence type="ECO:0000313" key="2">
    <source>
        <dbReference type="Proteomes" id="UP001055115"/>
    </source>
</evidence>
<evidence type="ECO:0000313" key="1">
    <source>
        <dbReference type="EMBL" id="GKT46274.1"/>
    </source>
</evidence>
<dbReference type="EMBL" id="BQXU01000015">
    <property type="protein sequence ID" value="GKT46274.1"/>
    <property type="molecule type" value="Genomic_DNA"/>
</dbReference>
<proteinExistence type="predicted"/>
<gene>
    <name evidence="1" type="ORF">ColSpa_06455</name>
</gene>
<organism evidence="1 2">
    <name type="scientific">Colletotrichum spaethianum</name>
    <dbReference type="NCBI Taxonomy" id="700344"/>
    <lineage>
        <taxon>Eukaryota</taxon>
        <taxon>Fungi</taxon>
        <taxon>Dikarya</taxon>
        <taxon>Ascomycota</taxon>
        <taxon>Pezizomycotina</taxon>
        <taxon>Sordariomycetes</taxon>
        <taxon>Hypocreomycetidae</taxon>
        <taxon>Glomerellales</taxon>
        <taxon>Glomerellaceae</taxon>
        <taxon>Colletotrichum</taxon>
        <taxon>Colletotrichum spaethianum species complex</taxon>
    </lineage>
</organism>
<protein>
    <submittedName>
        <fullName evidence="1">Uncharacterized protein</fullName>
    </submittedName>
</protein>
<reference evidence="1 2" key="1">
    <citation type="submission" date="2022-03" db="EMBL/GenBank/DDBJ databases">
        <title>Genome data of Colletotrichum spp.</title>
        <authorList>
            <person name="Utami Y.D."/>
            <person name="Hiruma K."/>
        </authorList>
    </citation>
    <scope>NUCLEOTIDE SEQUENCE [LARGE SCALE GENOMIC DNA]</scope>
    <source>
        <strain evidence="1 2">MAFF 239500</strain>
    </source>
</reference>
<dbReference type="AlphaFoldDB" id="A0AA37LH86"/>
<dbReference type="Proteomes" id="UP001055115">
    <property type="component" value="Unassembled WGS sequence"/>
</dbReference>
<dbReference type="GeneID" id="73327257"/>
<comment type="caution">
    <text evidence="1">The sequence shown here is derived from an EMBL/GenBank/DDBJ whole genome shotgun (WGS) entry which is preliminary data.</text>
</comment>
<name>A0AA37LH86_9PEZI</name>
<dbReference type="RefSeq" id="XP_049128624.1">
    <property type="nucleotide sequence ID" value="XM_049272667.1"/>
</dbReference>
<accession>A0AA37LH86</accession>